<evidence type="ECO:0000256" key="1">
    <source>
        <dbReference type="SAM" id="MobiDB-lite"/>
    </source>
</evidence>
<proteinExistence type="predicted"/>
<dbReference type="EMBL" id="JAANBB010000191">
    <property type="protein sequence ID" value="KAF7547007.1"/>
    <property type="molecule type" value="Genomic_DNA"/>
</dbReference>
<dbReference type="OrthoDB" id="626167at2759"/>
<dbReference type="Pfam" id="PF13374">
    <property type="entry name" value="TPR_10"/>
    <property type="match status" value="1"/>
</dbReference>
<dbReference type="InterPro" id="IPR053137">
    <property type="entry name" value="NLR-like"/>
</dbReference>
<organism evidence="2 3">
    <name type="scientific">Cylindrodendrum hubeiense</name>
    <dbReference type="NCBI Taxonomy" id="595255"/>
    <lineage>
        <taxon>Eukaryota</taxon>
        <taxon>Fungi</taxon>
        <taxon>Dikarya</taxon>
        <taxon>Ascomycota</taxon>
        <taxon>Pezizomycotina</taxon>
        <taxon>Sordariomycetes</taxon>
        <taxon>Hypocreomycetidae</taxon>
        <taxon>Hypocreales</taxon>
        <taxon>Nectriaceae</taxon>
        <taxon>Cylindrodendrum</taxon>
    </lineage>
</organism>
<comment type="caution">
    <text evidence="2">The sequence shown here is derived from an EMBL/GenBank/DDBJ whole genome shotgun (WGS) entry which is preliminary data.</text>
</comment>
<reference evidence="2" key="1">
    <citation type="submission" date="2020-03" db="EMBL/GenBank/DDBJ databases">
        <title>Draft Genome Sequence of Cylindrodendrum hubeiense.</title>
        <authorList>
            <person name="Buettner E."/>
            <person name="Kellner H."/>
        </authorList>
    </citation>
    <scope>NUCLEOTIDE SEQUENCE</scope>
    <source>
        <strain evidence="2">IHI 201604</strain>
    </source>
</reference>
<dbReference type="SUPFAM" id="SSF48452">
    <property type="entry name" value="TPR-like"/>
    <property type="match status" value="1"/>
</dbReference>
<keyword evidence="3" id="KW-1185">Reference proteome</keyword>
<dbReference type="PANTHER" id="PTHR46082:SF6">
    <property type="entry name" value="AAA+ ATPASE DOMAIN-CONTAINING PROTEIN-RELATED"/>
    <property type="match status" value="1"/>
</dbReference>
<feature type="compositionally biased region" description="Polar residues" evidence="1">
    <location>
        <begin position="16"/>
        <end position="31"/>
    </location>
</feature>
<name>A0A9P5H7W4_9HYPO</name>
<dbReference type="Pfam" id="PF13424">
    <property type="entry name" value="TPR_12"/>
    <property type="match status" value="1"/>
</dbReference>
<feature type="region of interest" description="Disordered" evidence="1">
    <location>
        <begin position="10"/>
        <end position="32"/>
    </location>
</feature>
<dbReference type="Proteomes" id="UP000722485">
    <property type="component" value="Unassembled WGS sequence"/>
</dbReference>
<accession>A0A9P5H7W4</accession>
<dbReference type="AlphaFoldDB" id="A0A9P5H7W4"/>
<dbReference type="PANTHER" id="PTHR46082">
    <property type="entry name" value="ATP/GTP-BINDING PROTEIN-RELATED"/>
    <property type="match status" value="1"/>
</dbReference>
<gene>
    <name evidence="2" type="ORF">G7Z17_g8030</name>
</gene>
<dbReference type="InterPro" id="IPR011990">
    <property type="entry name" value="TPR-like_helical_dom_sf"/>
</dbReference>
<dbReference type="Gene3D" id="1.25.40.10">
    <property type="entry name" value="Tetratricopeptide repeat domain"/>
    <property type="match status" value="1"/>
</dbReference>
<sequence>MFSQSIHLVKDGESHVGSQPGTPLGSPNSADNRAIFGTMTGQVDDDEAALRRRLQYHEKLFGSEHTSTIAVVHELGGFYLSKGRLDDAEAMYRRALGGYETALGPQHASTLVAVRDLGRLYKIQGRYAAAETMFKRVLGGLETNSRPRITSAPDPLYRSGYLSHGQPQLDPGAISPNRTLGSTSPIPEMNQLLVITTIEDLGTLYSDQGRLEDAEQLYRNVNHAT</sequence>
<evidence type="ECO:0000313" key="2">
    <source>
        <dbReference type="EMBL" id="KAF7547007.1"/>
    </source>
</evidence>
<protein>
    <submittedName>
        <fullName evidence="2">Uncharacterized protein</fullName>
    </submittedName>
</protein>
<evidence type="ECO:0000313" key="3">
    <source>
        <dbReference type="Proteomes" id="UP000722485"/>
    </source>
</evidence>